<dbReference type="Pfam" id="PF06638">
    <property type="entry name" value="Strabismus"/>
    <property type="match status" value="1"/>
</dbReference>
<keyword evidence="2" id="KW-1003">Cell membrane</keyword>
<dbReference type="InterPro" id="IPR009539">
    <property type="entry name" value="VANGL"/>
</dbReference>
<keyword evidence="3" id="KW-0812">Transmembrane</keyword>
<keyword evidence="9" id="KW-1185">Reference proteome</keyword>
<keyword evidence="5" id="KW-0472">Membrane</keyword>
<keyword evidence="4" id="KW-1133">Transmembrane helix</keyword>
<dbReference type="OrthoDB" id="10628136at2759"/>
<comment type="similarity">
    <text evidence="6">Belongs to the Vang family.</text>
</comment>
<dbReference type="PANTHER" id="PTHR20886">
    <property type="entry name" value="VANG-LIKE PROTEIN"/>
    <property type="match status" value="1"/>
</dbReference>
<evidence type="ECO:0000256" key="1">
    <source>
        <dbReference type="ARBA" id="ARBA00004651"/>
    </source>
</evidence>
<evidence type="ECO:0000256" key="2">
    <source>
        <dbReference type="ARBA" id="ARBA00022475"/>
    </source>
</evidence>
<evidence type="ECO:0000313" key="9">
    <source>
        <dbReference type="Proteomes" id="UP000824540"/>
    </source>
</evidence>
<dbReference type="Proteomes" id="UP000824540">
    <property type="component" value="Unassembled WGS sequence"/>
</dbReference>
<evidence type="ECO:0000256" key="5">
    <source>
        <dbReference type="ARBA" id="ARBA00023136"/>
    </source>
</evidence>
<proteinExistence type="inferred from homology"/>
<dbReference type="AlphaFoldDB" id="A0A8T2P8D7"/>
<keyword evidence="7" id="KW-0732">Signal</keyword>
<evidence type="ECO:0000256" key="4">
    <source>
        <dbReference type="ARBA" id="ARBA00022989"/>
    </source>
</evidence>
<evidence type="ECO:0000256" key="7">
    <source>
        <dbReference type="SAM" id="SignalP"/>
    </source>
</evidence>
<accession>A0A8T2P8D7</accession>
<gene>
    <name evidence="8" type="ORF">JZ751_029122</name>
</gene>
<evidence type="ECO:0000256" key="3">
    <source>
        <dbReference type="ARBA" id="ARBA00022692"/>
    </source>
</evidence>
<reference evidence="8" key="1">
    <citation type="thesis" date="2021" institute="BYU ScholarsArchive" country="Provo, UT, USA">
        <title>Applications of and Algorithms for Genome Assembly and Genomic Analyses with an Emphasis on Marine Teleosts.</title>
        <authorList>
            <person name="Pickett B.D."/>
        </authorList>
    </citation>
    <scope>NUCLEOTIDE SEQUENCE</scope>
    <source>
        <strain evidence="8">HI-2016</strain>
    </source>
</reference>
<organism evidence="8 9">
    <name type="scientific">Albula glossodonta</name>
    <name type="common">roundjaw bonefish</name>
    <dbReference type="NCBI Taxonomy" id="121402"/>
    <lineage>
        <taxon>Eukaryota</taxon>
        <taxon>Metazoa</taxon>
        <taxon>Chordata</taxon>
        <taxon>Craniata</taxon>
        <taxon>Vertebrata</taxon>
        <taxon>Euteleostomi</taxon>
        <taxon>Actinopterygii</taxon>
        <taxon>Neopterygii</taxon>
        <taxon>Teleostei</taxon>
        <taxon>Albuliformes</taxon>
        <taxon>Albulidae</taxon>
        <taxon>Albula</taxon>
    </lineage>
</organism>
<dbReference type="GO" id="GO:0005886">
    <property type="term" value="C:plasma membrane"/>
    <property type="evidence" value="ECO:0007669"/>
    <property type="project" value="UniProtKB-SubCell"/>
</dbReference>
<protein>
    <submittedName>
        <fullName evidence="8">Uncharacterized protein</fullName>
    </submittedName>
</protein>
<comment type="subcellular location">
    <subcellularLocation>
        <location evidence="1">Cell membrane</location>
        <topology evidence="1">Multi-pass membrane protein</topology>
    </subcellularLocation>
</comment>
<name>A0A8T2P8D7_9TELE</name>
<comment type="caution">
    <text evidence="8">The sequence shown here is derived from an EMBL/GenBank/DDBJ whole genome shotgun (WGS) entry which is preliminary data.</text>
</comment>
<feature type="chain" id="PRO_5035793516" evidence="7">
    <location>
        <begin position="21"/>
        <end position="155"/>
    </location>
</feature>
<dbReference type="EMBL" id="JAFBMS010000010">
    <property type="protein sequence ID" value="KAG9348805.1"/>
    <property type="molecule type" value="Genomic_DNA"/>
</dbReference>
<evidence type="ECO:0000313" key="8">
    <source>
        <dbReference type="EMBL" id="KAG9348805.1"/>
    </source>
</evidence>
<evidence type="ECO:0000256" key="6">
    <source>
        <dbReference type="ARBA" id="ARBA00025718"/>
    </source>
</evidence>
<sequence length="155" mass="16618">MLSSLTNYLSILLIQRAALAILENYYRDYTVHNPALLTASKSRAAKHLAGLKVYNVDGEFGNATASRGVGPERTKPGGRVFHLVRPISVLPTPEIGMPMSCEVIGGCWENVRHCSRVIDICTAACASRVGCASSLEGALAVTHRLTSVLVLLRAV</sequence>
<feature type="signal peptide" evidence="7">
    <location>
        <begin position="1"/>
        <end position="20"/>
    </location>
</feature>